<name>A0ABU0JL57_9HYPH</name>
<accession>A0ABU0JL57</accession>
<dbReference type="EMBL" id="JAUSVX010000029">
    <property type="protein sequence ID" value="MDQ0475027.1"/>
    <property type="molecule type" value="Genomic_DNA"/>
</dbReference>
<protein>
    <submittedName>
        <fullName evidence="1">Uncharacterized protein</fullName>
    </submittedName>
</protein>
<evidence type="ECO:0000313" key="2">
    <source>
        <dbReference type="Proteomes" id="UP001242480"/>
    </source>
</evidence>
<keyword evidence="2" id="KW-1185">Reference proteome</keyword>
<dbReference type="RefSeq" id="WP_307285640.1">
    <property type="nucleotide sequence ID" value="NZ_JAUSVX010000029.1"/>
</dbReference>
<gene>
    <name evidence="1" type="ORF">QO011_008069</name>
</gene>
<proteinExistence type="predicted"/>
<sequence>MSNPHAAAAFARPEAAAIRAVAAGTATPEQQRLAVAAIGQKACLIDEISYVPGGPDAERATVFAEGRRFVGMQIRRAIRLPIEQFPEVDHG</sequence>
<evidence type="ECO:0000313" key="1">
    <source>
        <dbReference type="EMBL" id="MDQ0475027.1"/>
    </source>
</evidence>
<reference evidence="1 2" key="1">
    <citation type="submission" date="2023-07" db="EMBL/GenBank/DDBJ databases">
        <title>Genomic Encyclopedia of Type Strains, Phase IV (KMG-IV): sequencing the most valuable type-strain genomes for metagenomic binning, comparative biology and taxonomic classification.</title>
        <authorList>
            <person name="Goeker M."/>
        </authorList>
    </citation>
    <scope>NUCLEOTIDE SEQUENCE [LARGE SCALE GENOMIC DNA]</scope>
    <source>
        <strain evidence="1 2">DSM 19619</strain>
    </source>
</reference>
<comment type="caution">
    <text evidence="1">The sequence shown here is derived from an EMBL/GenBank/DDBJ whole genome shotgun (WGS) entry which is preliminary data.</text>
</comment>
<organism evidence="1 2">
    <name type="scientific">Labrys wisconsinensis</name>
    <dbReference type="NCBI Taxonomy" id="425677"/>
    <lineage>
        <taxon>Bacteria</taxon>
        <taxon>Pseudomonadati</taxon>
        <taxon>Pseudomonadota</taxon>
        <taxon>Alphaproteobacteria</taxon>
        <taxon>Hyphomicrobiales</taxon>
        <taxon>Xanthobacteraceae</taxon>
        <taxon>Labrys</taxon>
    </lineage>
</organism>
<dbReference type="Proteomes" id="UP001242480">
    <property type="component" value="Unassembled WGS sequence"/>
</dbReference>